<accession>A0A383CUD6</accession>
<name>A0A383CUD6_9ZZZZ</name>
<proteinExistence type="predicted"/>
<feature type="non-terminal residue" evidence="1">
    <location>
        <position position="66"/>
    </location>
</feature>
<protein>
    <submittedName>
        <fullName evidence="1">Uncharacterized protein</fullName>
    </submittedName>
</protein>
<dbReference type="AlphaFoldDB" id="A0A383CUD6"/>
<reference evidence="1" key="1">
    <citation type="submission" date="2018-05" db="EMBL/GenBank/DDBJ databases">
        <authorList>
            <person name="Lanie J.A."/>
            <person name="Ng W.-L."/>
            <person name="Kazmierczak K.M."/>
            <person name="Andrzejewski T.M."/>
            <person name="Davidsen T.M."/>
            <person name="Wayne K.J."/>
            <person name="Tettelin H."/>
            <person name="Glass J.I."/>
            <person name="Rusch D."/>
            <person name="Podicherti R."/>
            <person name="Tsui H.-C.T."/>
            <person name="Winkler M.E."/>
        </authorList>
    </citation>
    <scope>NUCLEOTIDE SEQUENCE</scope>
</reference>
<evidence type="ECO:0000313" key="1">
    <source>
        <dbReference type="EMBL" id="SVE35485.1"/>
    </source>
</evidence>
<gene>
    <name evidence="1" type="ORF">METZ01_LOCUS488339</name>
</gene>
<organism evidence="1">
    <name type="scientific">marine metagenome</name>
    <dbReference type="NCBI Taxonomy" id="408172"/>
    <lineage>
        <taxon>unclassified sequences</taxon>
        <taxon>metagenomes</taxon>
        <taxon>ecological metagenomes</taxon>
    </lineage>
</organism>
<sequence length="66" mass="7625">MKTEEPESAINFEVPLDVERRIRLHGLPPASKIFKPKHDARVWGEKTKELVTPCLTHSLNEDYPDN</sequence>
<dbReference type="EMBL" id="UINC01211546">
    <property type="protein sequence ID" value="SVE35485.1"/>
    <property type="molecule type" value="Genomic_DNA"/>
</dbReference>